<dbReference type="InterPro" id="IPR051681">
    <property type="entry name" value="Ser/Thr_Kinases-Pseudokinases"/>
</dbReference>
<dbReference type="GO" id="GO:0004674">
    <property type="term" value="F:protein serine/threonine kinase activity"/>
    <property type="evidence" value="ECO:0007669"/>
    <property type="project" value="TreeGrafter"/>
</dbReference>
<gene>
    <name evidence="3" type="ORF">PHYSODRAFT_253195</name>
</gene>
<feature type="transmembrane region" description="Helical" evidence="1">
    <location>
        <begin position="286"/>
        <end position="308"/>
    </location>
</feature>
<keyword evidence="4" id="KW-1185">Reference proteome</keyword>
<dbReference type="SUPFAM" id="SSF56112">
    <property type="entry name" value="Protein kinase-like (PK-like)"/>
    <property type="match status" value="1"/>
</dbReference>
<accession>G4ZZK3</accession>
<dbReference type="STRING" id="1094619.G4ZZK3"/>
<dbReference type="PROSITE" id="PS00108">
    <property type="entry name" value="PROTEIN_KINASE_ST"/>
    <property type="match status" value="1"/>
</dbReference>
<dbReference type="SMART" id="SM00220">
    <property type="entry name" value="S_TKc"/>
    <property type="match status" value="1"/>
</dbReference>
<evidence type="ECO:0000313" key="4">
    <source>
        <dbReference type="Proteomes" id="UP000002640"/>
    </source>
</evidence>
<keyword evidence="1" id="KW-0812">Transmembrane</keyword>
<dbReference type="PANTHER" id="PTHR44329:SF214">
    <property type="entry name" value="PROTEIN KINASE DOMAIN-CONTAINING PROTEIN"/>
    <property type="match status" value="1"/>
</dbReference>
<evidence type="ECO:0000259" key="2">
    <source>
        <dbReference type="PROSITE" id="PS50011"/>
    </source>
</evidence>
<dbReference type="RefSeq" id="XP_009533948.1">
    <property type="nucleotide sequence ID" value="XM_009535653.1"/>
</dbReference>
<dbReference type="PROSITE" id="PS50011">
    <property type="entry name" value="PROTEIN_KINASE_DOM"/>
    <property type="match status" value="1"/>
</dbReference>
<dbReference type="InterPro" id="IPR000719">
    <property type="entry name" value="Prot_kinase_dom"/>
</dbReference>
<evidence type="ECO:0000256" key="1">
    <source>
        <dbReference type="SAM" id="Phobius"/>
    </source>
</evidence>
<dbReference type="InterPro" id="IPR011009">
    <property type="entry name" value="Kinase-like_dom_sf"/>
</dbReference>
<sequence>MRFAAAGAAGLGVTSAMAQSRGLEATSASSSSSLPSSTSFVFDGTNSDIAQQLYIRHKAGDTDAKLSLNSVPAAVTQRLNRFNIAFDDLPGLVQRAVLWDSGFAISPDNDPVQIWTMDDYTMAELAVPKAQVSGQGCTFKNCSQPNDVTAYYTLICSGDQMLNVSRCVADTFEDSAATSYMGSMWSVGGGPNATPQLRLRNHAWKDPVTKDSYSVYAIHTVSNADDPAWNVCPADDGYAALTVPCHRRDEFTDAEMEAMTKPTGSAWVTTWLKEEFGESSGFNTLLLIPIILGAVVVIAGASVAWFCWRRRAKVKIEEETMSTTCDLVGVSPQYRAENSVPRPTVTASTPAKHRATTLTSRLTTLGSSFSSLAEAYESPGSCKTLKILLSSQHLVERRLQYENITFQSALSKGSSGEVWVCEHDGQQVAVKRLLQTKNQKAENVLEFAEEVELTASLDHPNIVGFVGVAWNTLNNLLLVLEYVPMGSLQTYLQKNADLLSWARDKVHMAVGIAKALEYLHGHTPALIHRDLKSNNILLTDRLEPKLIDFGVSRGTVELTMTAGVGTPYWTAPEILEGKRYTEQADIYSFGVVLSELDTGRIPYHDALTEGGGKAKPVQILQDVVCGTLRPTFTKDCPPRILRVGSACLAQDPSSRPTAEQLIQELQGKSTDEHEYSL</sequence>
<dbReference type="AlphaFoldDB" id="G4ZZK3"/>
<dbReference type="InterPro" id="IPR008271">
    <property type="entry name" value="Ser/Thr_kinase_AS"/>
</dbReference>
<reference evidence="3 4" key="1">
    <citation type="journal article" date="2006" name="Science">
        <title>Phytophthora genome sequences uncover evolutionary origins and mechanisms of pathogenesis.</title>
        <authorList>
            <person name="Tyler B.M."/>
            <person name="Tripathy S."/>
            <person name="Zhang X."/>
            <person name="Dehal P."/>
            <person name="Jiang R.H."/>
            <person name="Aerts A."/>
            <person name="Arredondo F.D."/>
            <person name="Baxter L."/>
            <person name="Bensasson D."/>
            <person name="Beynon J.L."/>
            <person name="Chapman J."/>
            <person name="Damasceno C.M."/>
            <person name="Dorrance A.E."/>
            <person name="Dou D."/>
            <person name="Dickerman A.W."/>
            <person name="Dubchak I.L."/>
            <person name="Garbelotto M."/>
            <person name="Gijzen M."/>
            <person name="Gordon S.G."/>
            <person name="Govers F."/>
            <person name="Grunwald N.J."/>
            <person name="Huang W."/>
            <person name="Ivors K.L."/>
            <person name="Jones R.W."/>
            <person name="Kamoun S."/>
            <person name="Krampis K."/>
            <person name="Lamour K.H."/>
            <person name="Lee M.K."/>
            <person name="McDonald W.H."/>
            <person name="Medina M."/>
            <person name="Meijer H.J."/>
            <person name="Nordberg E.K."/>
            <person name="Maclean D.J."/>
            <person name="Ospina-Giraldo M.D."/>
            <person name="Morris P.F."/>
            <person name="Phuntumart V."/>
            <person name="Putnam N.H."/>
            <person name="Rash S."/>
            <person name="Rose J.K."/>
            <person name="Sakihama Y."/>
            <person name="Salamov A.A."/>
            <person name="Savidor A."/>
            <person name="Scheuring C.F."/>
            <person name="Smith B.M."/>
            <person name="Sobral B.W."/>
            <person name="Terry A."/>
            <person name="Torto-Alalibo T.A."/>
            <person name="Win J."/>
            <person name="Xu Z."/>
            <person name="Zhang H."/>
            <person name="Grigoriev I.V."/>
            <person name="Rokhsar D.S."/>
            <person name="Boore J.L."/>
        </authorList>
    </citation>
    <scope>NUCLEOTIDE SEQUENCE [LARGE SCALE GENOMIC DNA]</scope>
    <source>
        <strain evidence="3 4">P6497</strain>
    </source>
</reference>
<dbReference type="GO" id="GO:0005524">
    <property type="term" value="F:ATP binding"/>
    <property type="evidence" value="ECO:0007669"/>
    <property type="project" value="InterPro"/>
</dbReference>
<dbReference type="KEGG" id="psoj:PHYSODRAFT_253195"/>
<dbReference type="SMR" id="G4ZZK3"/>
<name>G4ZZK3_PHYSP</name>
<dbReference type="GeneID" id="20638349"/>
<protein>
    <recommendedName>
        <fullName evidence="2">Protein kinase domain-containing protein</fullName>
    </recommendedName>
</protein>
<dbReference type="OMA" id="WNVCPAD"/>
<proteinExistence type="predicted"/>
<evidence type="ECO:0000313" key="3">
    <source>
        <dbReference type="EMBL" id="EGZ11203.1"/>
    </source>
</evidence>
<dbReference type="Pfam" id="PF00069">
    <property type="entry name" value="Pkinase"/>
    <property type="match status" value="1"/>
</dbReference>
<organism evidence="3 4">
    <name type="scientific">Phytophthora sojae (strain P6497)</name>
    <name type="common">Soybean stem and root rot agent</name>
    <name type="synonym">Phytophthora megasperma f. sp. glycines</name>
    <dbReference type="NCBI Taxonomy" id="1094619"/>
    <lineage>
        <taxon>Eukaryota</taxon>
        <taxon>Sar</taxon>
        <taxon>Stramenopiles</taxon>
        <taxon>Oomycota</taxon>
        <taxon>Peronosporomycetes</taxon>
        <taxon>Peronosporales</taxon>
        <taxon>Peronosporaceae</taxon>
        <taxon>Phytophthora</taxon>
    </lineage>
</organism>
<dbReference type="InParanoid" id="G4ZZK3"/>
<dbReference type="PANTHER" id="PTHR44329">
    <property type="entry name" value="SERINE/THREONINE-PROTEIN KINASE TNNI3K-RELATED"/>
    <property type="match status" value="1"/>
</dbReference>
<keyword evidence="1" id="KW-1133">Transmembrane helix</keyword>
<dbReference type="Proteomes" id="UP000002640">
    <property type="component" value="Unassembled WGS sequence"/>
</dbReference>
<dbReference type="Gene3D" id="3.30.200.20">
    <property type="entry name" value="Phosphorylase Kinase, domain 1"/>
    <property type="match status" value="1"/>
</dbReference>
<dbReference type="Gene3D" id="1.10.510.10">
    <property type="entry name" value="Transferase(Phosphotransferase) domain 1"/>
    <property type="match status" value="1"/>
</dbReference>
<dbReference type="EMBL" id="JH159158">
    <property type="protein sequence ID" value="EGZ11203.1"/>
    <property type="molecule type" value="Genomic_DNA"/>
</dbReference>
<keyword evidence="1" id="KW-0472">Membrane</keyword>
<feature type="domain" description="Protein kinase" evidence="2">
    <location>
        <begin position="404"/>
        <end position="676"/>
    </location>
</feature>